<evidence type="ECO:0000256" key="12">
    <source>
        <dbReference type="PIRSR" id="PIRSR605502-1"/>
    </source>
</evidence>
<evidence type="ECO:0000256" key="3">
    <source>
        <dbReference type="ARBA" id="ARBA00022801"/>
    </source>
</evidence>
<dbReference type="PANTHER" id="PTHR16222">
    <property type="entry name" value="ADP-RIBOSYLGLYCOHYDROLASE"/>
    <property type="match status" value="1"/>
</dbReference>
<keyword evidence="12" id="KW-0460">Magnesium</keyword>
<name>A0A0G4GB18_9ALVE</name>
<keyword evidence="13" id="KW-0812">Transmembrane</keyword>
<dbReference type="InterPro" id="IPR036705">
    <property type="entry name" value="Ribosyl_crysJ1_sf"/>
</dbReference>
<keyword evidence="13" id="KW-0472">Membrane</keyword>
<protein>
    <recommendedName>
        <fullName evidence="4">ADP-ribosylhydrolase ARH3</fullName>
        <ecNumber evidence="2">3.2.1.143</ecNumber>
    </recommendedName>
    <alternativeName>
        <fullName evidence="5">ADP-ribose glycohydrolase ARH3</fullName>
    </alternativeName>
    <alternativeName>
        <fullName evidence="6">ADP-ribosylhydrolase 3</fullName>
    </alternativeName>
    <alternativeName>
        <fullName evidence="9">O-acetyl-ADP-ribose deacetylase ARH3</fullName>
    </alternativeName>
    <alternativeName>
        <fullName evidence="10">Poly(ADP-ribose) glycohydrolase ARH3</fullName>
    </alternativeName>
    <alternativeName>
        <fullName evidence="8">[Protein ADP-ribosylarginine] hydrolase-like protein 2</fullName>
    </alternativeName>
    <alternativeName>
        <fullName evidence="7">[Protein ADP-ribosylserine] hydrolase</fullName>
    </alternativeName>
</protein>
<feature type="binding site" evidence="12">
    <location>
        <position position="390"/>
    </location>
    <ligand>
        <name>Mg(2+)</name>
        <dbReference type="ChEBI" id="CHEBI:18420"/>
        <label>1</label>
    </ligand>
</feature>
<organism evidence="14">
    <name type="scientific">Chromera velia CCMP2878</name>
    <dbReference type="NCBI Taxonomy" id="1169474"/>
    <lineage>
        <taxon>Eukaryota</taxon>
        <taxon>Sar</taxon>
        <taxon>Alveolata</taxon>
        <taxon>Colpodellida</taxon>
        <taxon>Chromeraceae</taxon>
        <taxon>Chromera</taxon>
    </lineage>
</organism>
<keyword evidence="12" id="KW-0479">Metal-binding</keyword>
<proteinExistence type="inferred from homology"/>
<feature type="binding site" evidence="12">
    <location>
        <position position="134"/>
    </location>
    <ligand>
        <name>Mg(2+)</name>
        <dbReference type="ChEBI" id="CHEBI:18420"/>
        <label>1</label>
    </ligand>
</feature>
<evidence type="ECO:0000256" key="6">
    <source>
        <dbReference type="ARBA" id="ARBA00042471"/>
    </source>
</evidence>
<dbReference type="EMBL" id="CDMZ01001049">
    <property type="protein sequence ID" value="CEM26340.1"/>
    <property type="molecule type" value="Genomic_DNA"/>
</dbReference>
<evidence type="ECO:0000256" key="4">
    <source>
        <dbReference type="ARBA" id="ARBA00041057"/>
    </source>
</evidence>
<comment type="catalytic activity">
    <reaction evidence="11">
        <text>alpha-NAD(+) + H2O = ADP-D-ribose + nicotinamide + H(+)</text>
        <dbReference type="Rhea" id="RHEA:68792"/>
        <dbReference type="ChEBI" id="CHEBI:15377"/>
        <dbReference type="ChEBI" id="CHEBI:15378"/>
        <dbReference type="ChEBI" id="CHEBI:17154"/>
        <dbReference type="ChEBI" id="CHEBI:57967"/>
        <dbReference type="ChEBI" id="CHEBI:77017"/>
    </reaction>
</comment>
<dbReference type="Pfam" id="PF03747">
    <property type="entry name" value="ADP_ribosyl_GH"/>
    <property type="match status" value="1"/>
</dbReference>
<feature type="transmembrane region" description="Helical" evidence="13">
    <location>
        <begin position="21"/>
        <end position="40"/>
    </location>
</feature>
<evidence type="ECO:0000256" key="9">
    <source>
        <dbReference type="ARBA" id="ARBA00043187"/>
    </source>
</evidence>
<dbReference type="AlphaFoldDB" id="A0A0G4GB18"/>
<evidence type="ECO:0000256" key="1">
    <source>
        <dbReference type="ARBA" id="ARBA00010702"/>
    </source>
</evidence>
<comment type="cofactor">
    <cofactor evidence="12">
        <name>Mg(2+)</name>
        <dbReference type="ChEBI" id="CHEBI:18420"/>
    </cofactor>
    <text evidence="12">Binds 2 magnesium ions per subunit.</text>
</comment>
<evidence type="ECO:0000256" key="11">
    <source>
        <dbReference type="ARBA" id="ARBA00049015"/>
    </source>
</evidence>
<dbReference type="Gene3D" id="1.10.4080.10">
    <property type="entry name" value="ADP-ribosylation/Crystallin J1"/>
    <property type="match status" value="1"/>
</dbReference>
<gene>
    <name evidence="14" type="ORF">Cvel_21093</name>
</gene>
<feature type="binding site" evidence="12">
    <location>
        <position position="388"/>
    </location>
    <ligand>
        <name>Mg(2+)</name>
        <dbReference type="ChEBI" id="CHEBI:18420"/>
        <label>1</label>
    </ligand>
</feature>
<accession>A0A0G4GB18</accession>
<evidence type="ECO:0000256" key="10">
    <source>
        <dbReference type="ARBA" id="ARBA00043193"/>
    </source>
</evidence>
<keyword evidence="13" id="KW-1133">Transmembrane helix</keyword>
<dbReference type="InterPro" id="IPR050792">
    <property type="entry name" value="ADP-ribosylglycohydrolase"/>
</dbReference>
<feature type="binding site" evidence="12">
    <location>
        <position position="136"/>
    </location>
    <ligand>
        <name>Mg(2+)</name>
        <dbReference type="ChEBI" id="CHEBI:18420"/>
        <label>1</label>
    </ligand>
</feature>
<evidence type="ECO:0000256" key="7">
    <source>
        <dbReference type="ARBA" id="ARBA00042722"/>
    </source>
</evidence>
<feature type="binding site" evidence="12">
    <location>
        <position position="135"/>
    </location>
    <ligand>
        <name>Mg(2+)</name>
        <dbReference type="ChEBI" id="CHEBI:18420"/>
        <label>1</label>
    </ligand>
</feature>
<dbReference type="VEuPathDB" id="CryptoDB:Cvel_21093"/>
<dbReference type="SUPFAM" id="SSF101478">
    <property type="entry name" value="ADP-ribosylglycohydrolase"/>
    <property type="match status" value="1"/>
</dbReference>
<evidence type="ECO:0000256" key="5">
    <source>
        <dbReference type="ARBA" id="ARBA00042398"/>
    </source>
</evidence>
<evidence type="ECO:0000313" key="14">
    <source>
        <dbReference type="EMBL" id="CEM26340.1"/>
    </source>
</evidence>
<dbReference type="InterPro" id="IPR005502">
    <property type="entry name" value="Ribosyl_crysJ1"/>
</dbReference>
<evidence type="ECO:0000256" key="2">
    <source>
        <dbReference type="ARBA" id="ARBA00012255"/>
    </source>
</evidence>
<comment type="similarity">
    <text evidence="1">Belongs to the ADP-ribosylglycohydrolase family.</text>
</comment>
<evidence type="ECO:0000256" key="8">
    <source>
        <dbReference type="ARBA" id="ARBA00042850"/>
    </source>
</evidence>
<evidence type="ECO:0000256" key="13">
    <source>
        <dbReference type="SAM" id="Phobius"/>
    </source>
</evidence>
<sequence>MSVVDVSTVHVAVDDILTSDALRWGVAALVTCGAVLFVHIQYRWSRRVSCLSEGGWAGPKKGEGLSGLHSVRPFFGRTRIRHMIAGTAIGDAFGAGIEFRDSGWIRDRRNVDFSRYVNRRLGLSARNFFPGMYTDDTEMTVGCMNALLEYSSNLDRLTGDELVRHWTLEYAASRTHYLWTRLNWLLFGVGRCGHGSMEAYYKGKKTLEEIRKGQAGRKFPGNAGPMRCLPFAFVRSPEIRRALVVENANATHPHPKERAACFAVVEAAVFLLREGASFREVLSHVIALLEAQQSLAEFREEETLEYLKAVDRLPDYHREGGAEGQLFDFDLETLCGPQPIAWISQLVGSPVRGLDSSAMHTAGCVLYLIKWTRGSFDLLRASVSIGGDVDSVASIGLGLLGLARGLEIAESVSEARVTGGIPKWVLKDLEAFEKLMRIADRFAGMFVQDRQM</sequence>
<reference evidence="14" key="1">
    <citation type="submission" date="2014-11" db="EMBL/GenBank/DDBJ databases">
        <authorList>
            <person name="Otto D Thomas"/>
            <person name="Naeem Raeece"/>
        </authorList>
    </citation>
    <scope>NUCLEOTIDE SEQUENCE</scope>
</reference>
<dbReference type="GO" id="GO:0046872">
    <property type="term" value="F:metal ion binding"/>
    <property type="evidence" value="ECO:0007669"/>
    <property type="project" value="UniProtKB-KW"/>
</dbReference>
<feature type="binding site" evidence="12">
    <location>
        <position position="391"/>
    </location>
    <ligand>
        <name>Mg(2+)</name>
        <dbReference type="ChEBI" id="CHEBI:18420"/>
        <label>1</label>
    </ligand>
</feature>
<dbReference type="EC" id="3.2.1.143" evidence="2"/>
<keyword evidence="3" id="KW-0378">Hydrolase</keyword>
<dbReference type="GO" id="GO:0004649">
    <property type="term" value="F:poly(ADP-ribose) glycohydrolase activity"/>
    <property type="evidence" value="ECO:0007669"/>
    <property type="project" value="UniProtKB-EC"/>
</dbReference>
<dbReference type="PANTHER" id="PTHR16222:SF24">
    <property type="entry name" value="ADP-RIBOSYLHYDROLASE ARH3"/>
    <property type="match status" value="1"/>
</dbReference>